<dbReference type="InterPro" id="IPR029787">
    <property type="entry name" value="Nucleotide_cyclase"/>
</dbReference>
<dbReference type="Pfam" id="PF00990">
    <property type="entry name" value="GGDEF"/>
    <property type="match status" value="1"/>
</dbReference>
<dbReference type="EMBL" id="LPVJ01000038">
    <property type="protein sequence ID" value="KUO95712.1"/>
    <property type="molecule type" value="Genomic_DNA"/>
</dbReference>
<proteinExistence type="predicted"/>
<feature type="transmembrane region" description="Helical" evidence="1">
    <location>
        <begin position="77"/>
        <end position="98"/>
    </location>
</feature>
<dbReference type="InterPro" id="IPR000160">
    <property type="entry name" value="GGDEF_dom"/>
</dbReference>
<dbReference type="InterPro" id="IPR043128">
    <property type="entry name" value="Rev_trsase/Diguanyl_cyclase"/>
</dbReference>
<dbReference type="OrthoDB" id="9759607at2"/>
<protein>
    <recommendedName>
        <fullName evidence="2">GGDEF domain-containing protein</fullName>
    </recommendedName>
</protein>
<keyword evidence="1" id="KW-1133">Transmembrane helix</keyword>
<dbReference type="PANTHER" id="PTHR45138">
    <property type="entry name" value="REGULATORY COMPONENTS OF SENSORY TRANSDUCTION SYSTEM"/>
    <property type="match status" value="1"/>
</dbReference>
<dbReference type="Gene3D" id="3.30.70.270">
    <property type="match status" value="1"/>
</dbReference>
<evidence type="ECO:0000256" key="1">
    <source>
        <dbReference type="SAM" id="Phobius"/>
    </source>
</evidence>
<dbReference type="GO" id="GO:0052621">
    <property type="term" value="F:diguanylate cyclase activity"/>
    <property type="evidence" value="ECO:0007669"/>
    <property type="project" value="TreeGrafter"/>
</dbReference>
<dbReference type="SMART" id="SM00267">
    <property type="entry name" value="GGDEF"/>
    <property type="match status" value="1"/>
</dbReference>
<dbReference type="SUPFAM" id="SSF55781">
    <property type="entry name" value="GAF domain-like"/>
    <property type="match status" value="1"/>
</dbReference>
<keyword evidence="1" id="KW-0472">Membrane</keyword>
<dbReference type="InterPro" id="IPR029016">
    <property type="entry name" value="GAF-like_dom_sf"/>
</dbReference>
<dbReference type="AlphaFoldDB" id="A0A101XQK6"/>
<dbReference type="SMART" id="SM00065">
    <property type="entry name" value="GAF"/>
    <property type="match status" value="1"/>
</dbReference>
<organism evidence="3 4">
    <name type="scientific">Ferroacidibacillus organovorans</name>
    <dbReference type="NCBI Taxonomy" id="1765683"/>
    <lineage>
        <taxon>Bacteria</taxon>
        <taxon>Bacillati</taxon>
        <taxon>Bacillota</taxon>
        <taxon>Bacilli</taxon>
        <taxon>Bacillales</taxon>
        <taxon>Alicyclobacillaceae</taxon>
        <taxon>Ferroacidibacillus</taxon>
    </lineage>
</organism>
<dbReference type="RefSeq" id="WP_067716389.1">
    <property type="nucleotide sequence ID" value="NZ_LPVJ01000038.1"/>
</dbReference>
<dbReference type="NCBIfam" id="TIGR00254">
    <property type="entry name" value="GGDEF"/>
    <property type="match status" value="1"/>
</dbReference>
<comment type="caution">
    <text evidence="3">The sequence shown here is derived from an EMBL/GenBank/DDBJ whole genome shotgun (WGS) entry which is preliminary data.</text>
</comment>
<name>A0A101XQK6_9BACL</name>
<keyword evidence="1" id="KW-0812">Transmembrane</keyword>
<keyword evidence="4" id="KW-1185">Reference proteome</keyword>
<evidence type="ECO:0000259" key="2">
    <source>
        <dbReference type="PROSITE" id="PS50887"/>
    </source>
</evidence>
<feature type="transmembrane region" description="Helical" evidence="1">
    <location>
        <begin position="183"/>
        <end position="204"/>
    </location>
</feature>
<dbReference type="GO" id="GO:0043709">
    <property type="term" value="P:cell adhesion involved in single-species biofilm formation"/>
    <property type="evidence" value="ECO:0007669"/>
    <property type="project" value="TreeGrafter"/>
</dbReference>
<dbReference type="GO" id="GO:0005886">
    <property type="term" value="C:plasma membrane"/>
    <property type="evidence" value="ECO:0007669"/>
    <property type="project" value="TreeGrafter"/>
</dbReference>
<dbReference type="Pfam" id="PF01590">
    <property type="entry name" value="GAF"/>
    <property type="match status" value="1"/>
</dbReference>
<feature type="transmembrane region" description="Helical" evidence="1">
    <location>
        <begin position="39"/>
        <end position="57"/>
    </location>
</feature>
<dbReference type="CDD" id="cd01949">
    <property type="entry name" value="GGDEF"/>
    <property type="match status" value="1"/>
</dbReference>
<feature type="transmembrane region" description="Helical" evidence="1">
    <location>
        <begin position="150"/>
        <end position="171"/>
    </location>
</feature>
<dbReference type="InterPro" id="IPR003018">
    <property type="entry name" value="GAF"/>
</dbReference>
<dbReference type="FunFam" id="3.30.70.270:FF:000001">
    <property type="entry name" value="Diguanylate cyclase domain protein"/>
    <property type="match status" value="1"/>
</dbReference>
<evidence type="ECO:0000313" key="4">
    <source>
        <dbReference type="Proteomes" id="UP000053557"/>
    </source>
</evidence>
<accession>A0A101XQK6</accession>
<dbReference type="PROSITE" id="PS50887">
    <property type="entry name" value="GGDEF"/>
    <property type="match status" value="1"/>
</dbReference>
<gene>
    <name evidence="3" type="ORF">ATW55_13255</name>
</gene>
<dbReference type="InterPro" id="IPR050469">
    <property type="entry name" value="Diguanylate_Cyclase"/>
</dbReference>
<dbReference type="Proteomes" id="UP000053557">
    <property type="component" value="Unassembled WGS sequence"/>
</dbReference>
<feature type="transmembrane region" description="Helical" evidence="1">
    <location>
        <begin position="210"/>
        <end position="230"/>
    </location>
</feature>
<feature type="transmembrane region" description="Helical" evidence="1">
    <location>
        <begin position="6"/>
        <end position="27"/>
    </location>
</feature>
<reference evidence="3 4" key="1">
    <citation type="submission" date="2015-12" db="EMBL/GenBank/DDBJ databases">
        <title>Draft genome sequence of Acidibacillus ferrooxidans ITV001, isolated from a chalcopyrite acid mine drainage site in Brazil.</title>
        <authorList>
            <person name="Dall'Agnol H."/>
            <person name="Nancucheo I."/>
            <person name="Johnson B."/>
            <person name="Oliveira R."/>
            <person name="Leite L."/>
            <person name="Pylro V."/>
            <person name="Nunes G.L."/>
            <person name="Tzotzos G."/>
            <person name="Fernandes G.R."/>
            <person name="Dutra J."/>
            <person name="Orellana S.C."/>
            <person name="Oliveira G."/>
        </authorList>
    </citation>
    <scope>NUCLEOTIDE SEQUENCE [LARGE SCALE GENOMIC DNA]</scope>
    <source>
        <strain evidence="4">ITV01</strain>
    </source>
</reference>
<evidence type="ECO:0000313" key="3">
    <source>
        <dbReference type="EMBL" id="KUO95712.1"/>
    </source>
</evidence>
<dbReference type="Gene3D" id="3.30.450.40">
    <property type="match status" value="1"/>
</dbReference>
<dbReference type="GO" id="GO:1902201">
    <property type="term" value="P:negative regulation of bacterial-type flagellum-dependent cell motility"/>
    <property type="evidence" value="ECO:0007669"/>
    <property type="project" value="TreeGrafter"/>
</dbReference>
<feature type="transmembrane region" description="Helical" evidence="1">
    <location>
        <begin position="110"/>
        <end position="130"/>
    </location>
</feature>
<dbReference type="PANTHER" id="PTHR45138:SF9">
    <property type="entry name" value="DIGUANYLATE CYCLASE DGCM-RELATED"/>
    <property type="match status" value="1"/>
</dbReference>
<sequence length="577" mass="64610">MNNEVGTRYRVCLALMVAVASLLFIYNMMTAPVNSPHEGNGWLLLAYVILLLFTWLFPVRLGELSINVSLGIIVPLYLQFGVVPTVIVVNLAWFLSHLISNRHLRSHRLVANLSMMSLMTMFSDLGFRLAAGFSPPISWDVSPFSYATPVIVFMCVHFLTNYLIMFILEAIRSGGKIGAWSMGVLWDLTALGIESLIVILLVSLQHMLGPIALLYTALPYIALIYIFRLYSNLVIANRQLSLISDATIKLNKDLNEEEMLDTLLQGVMDLVVASASYVFAPRDDGYLTPIAVRGASAEIEDQMRNVTYFGADPKRLPDVSHWLRNTADASLVYQEPVHPSLRANSVLSVPIQHDECMLGMLVVTHSERIHYSTRDREMLQIIANQAAIGWLNAQRLKRSEQQTVVDELTGLFNYRYFESMLPVLCRRADEMGEPLTLLVLDLDRFKAINDEYGHIPGNEVLKAVAQIIREQVRDGDVVCRYGGEEFTVILPGANYEVSMHIAERLRQSIASTKILIPPQGNTLMFPLSVTVSIGAATYPDTADVPQSLLRNADRAMYVGSKQRGRNRVAFYGMYDAL</sequence>
<feature type="domain" description="GGDEF" evidence="2">
    <location>
        <begin position="433"/>
        <end position="573"/>
    </location>
</feature>
<dbReference type="SUPFAM" id="SSF55073">
    <property type="entry name" value="Nucleotide cyclase"/>
    <property type="match status" value="1"/>
</dbReference>